<evidence type="ECO:0000313" key="4">
    <source>
        <dbReference type="EMBL" id="AGC43446.1"/>
    </source>
</evidence>
<dbReference type="InterPro" id="IPR013766">
    <property type="entry name" value="Thioredoxin_domain"/>
</dbReference>
<dbReference type="OrthoDB" id="9813820at2"/>
<dbReference type="SUPFAM" id="SSF52833">
    <property type="entry name" value="Thioredoxin-like"/>
    <property type="match status" value="1"/>
</dbReference>
<dbReference type="KEGG" id="msd:MYSTI_02117"/>
<dbReference type="CDD" id="cd02966">
    <property type="entry name" value="TlpA_like_family"/>
    <property type="match status" value="1"/>
</dbReference>
<dbReference type="PATRIC" id="fig|1278073.3.peg.2156"/>
<reference evidence="4 5" key="1">
    <citation type="journal article" date="2013" name="Genome Announc.">
        <title>Complete genome sequence of Myxococcus stipitatus strain DSM 14675, a fruiting myxobacterium.</title>
        <authorList>
            <person name="Huntley S."/>
            <person name="Kneip S."/>
            <person name="Treuner-Lange A."/>
            <person name="Sogaard-Andersen L."/>
        </authorList>
    </citation>
    <scope>NUCLEOTIDE SEQUENCE [LARGE SCALE GENOMIC DNA]</scope>
    <source>
        <strain evidence="5">DSM 14675 / JCM 12634 / Mx s8</strain>
    </source>
</reference>
<dbReference type="Proteomes" id="UP000011131">
    <property type="component" value="Chromosome"/>
</dbReference>
<feature type="region of interest" description="Disordered" evidence="1">
    <location>
        <begin position="20"/>
        <end position="43"/>
    </location>
</feature>
<dbReference type="PANTHER" id="PTHR42852:SF13">
    <property type="entry name" value="PROTEIN DIPZ"/>
    <property type="match status" value="1"/>
</dbReference>
<proteinExistence type="predicted"/>
<feature type="signal peptide" evidence="2">
    <location>
        <begin position="1"/>
        <end position="18"/>
    </location>
</feature>
<keyword evidence="5" id="KW-1185">Reference proteome</keyword>
<dbReference type="EMBL" id="CP004025">
    <property type="protein sequence ID" value="AGC43446.1"/>
    <property type="molecule type" value="Genomic_DNA"/>
</dbReference>
<dbReference type="AlphaFoldDB" id="L7U3X4"/>
<feature type="chain" id="PRO_5003983558" evidence="2">
    <location>
        <begin position="19"/>
        <end position="185"/>
    </location>
</feature>
<dbReference type="Gene3D" id="3.40.30.10">
    <property type="entry name" value="Glutaredoxin"/>
    <property type="match status" value="1"/>
</dbReference>
<keyword evidence="2" id="KW-0732">Signal</keyword>
<dbReference type="GO" id="GO:0016491">
    <property type="term" value="F:oxidoreductase activity"/>
    <property type="evidence" value="ECO:0007669"/>
    <property type="project" value="InterPro"/>
</dbReference>
<dbReference type="HOGENOM" id="CLU_042529_11_2_7"/>
<evidence type="ECO:0000313" key="5">
    <source>
        <dbReference type="Proteomes" id="UP000011131"/>
    </source>
</evidence>
<dbReference type="InterPro" id="IPR036249">
    <property type="entry name" value="Thioredoxin-like_sf"/>
</dbReference>
<dbReference type="PROSITE" id="PS51257">
    <property type="entry name" value="PROKAR_LIPOPROTEIN"/>
    <property type="match status" value="1"/>
</dbReference>
<dbReference type="PANTHER" id="PTHR42852">
    <property type="entry name" value="THIOL:DISULFIDE INTERCHANGE PROTEIN DSBE"/>
    <property type="match status" value="1"/>
</dbReference>
<gene>
    <name evidence="4" type="ordered locus">MYSTI_02117</name>
</gene>
<feature type="domain" description="Thioredoxin" evidence="3">
    <location>
        <begin position="29"/>
        <end position="181"/>
    </location>
</feature>
<sequence>MRLLLPVLIGALSLTGCARSKMPPLTTDKPGGPGAPEGAAGRSEPLSFQVTRYPGGEPYDLTSDRGSVVLLDVWATWCEPCRDALPFYENLGREYASRGLKVYALNVDEDPRAVAPFLKEVKVSLPILLDQNAQVAERTLKVRGMPTMYLIDKRGVVRFVHEGFGEDFLTKYQSEIEALLAEPAP</sequence>
<dbReference type="RefSeq" id="WP_015347708.1">
    <property type="nucleotide sequence ID" value="NC_020126.1"/>
</dbReference>
<dbReference type="Pfam" id="PF08534">
    <property type="entry name" value="Redoxin"/>
    <property type="match status" value="1"/>
</dbReference>
<evidence type="ECO:0000256" key="2">
    <source>
        <dbReference type="SAM" id="SignalP"/>
    </source>
</evidence>
<evidence type="ECO:0000256" key="1">
    <source>
        <dbReference type="SAM" id="MobiDB-lite"/>
    </source>
</evidence>
<evidence type="ECO:0000259" key="3">
    <source>
        <dbReference type="PROSITE" id="PS51352"/>
    </source>
</evidence>
<organism evidence="4 5">
    <name type="scientific">Myxococcus stipitatus (strain DSM 14675 / JCM 12634 / Mx s8)</name>
    <dbReference type="NCBI Taxonomy" id="1278073"/>
    <lineage>
        <taxon>Bacteria</taxon>
        <taxon>Pseudomonadati</taxon>
        <taxon>Myxococcota</taxon>
        <taxon>Myxococcia</taxon>
        <taxon>Myxococcales</taxon>
        <taxon>Cystobacterineae</taxon>
        <taxon>Myxococcaceae</taxon>
        <taxon>Myxococcus</taxon>
    </lineage>
</organism>
<dbReference type="STRING" id="1278073.MYSTI_02117"/>
<dbReference type="InterPro" id="IPR013740">
    <property type="entry name" value="Redoxin"/>
</dbReference>
<dbReference type="eggNOG" id="COG0526">
    <property type="taxonomic scope" value="Bacteria"/>
</dbReference>
<dbReference type="PROSITE" id="PS51352">
    <property type="entry name" value="THIOREDOXIN_2"/>
    <property type="match status" value="1"/>
</dbReference>
<accession>L7U3X4</accession>
<name>L7U3X4_MYXSD</name>
<dbReference type="InterPro" id="IPR050553">
    <property type="entry name" value="Thioredoxin_ResA/DsbE_sf"/>
</dbReference>
<protein>
    <submittedName>
        <fullName evidence="4">Thioredoxin family protein</fullName>
    </submittedName>
</protein>